<dbReference type="RefSeq" id="WP_183117734.1">
    <property type="nucleotide sequence ID" value="NZ_JABEQF010000001.1"/>
</dbReference>
<evidence type="ECO:0000313" key="2">
    <source>
        <dbReference type="Proteomes" id="UP000555756"/>
    </source>
</evidence>
<evidence type="ECO:0008006" key="3">
    <source>
        <dbReference type="Google" id="ProtNLM"/>
    </source>
</evidence>
<organism evidence="1 2">
    <name type="scientific">Gluconacetobacter azotocaptans</name>
    <dbReference type="NCBI Taxonomy" id="142834"/>
    <lineage>
        <taxon>Bacteria</taxon>
        <taxon>Pseudomonadati</taxon>
        <taxon>Pseudomonadota</taxon>
        <taxon>Alphaproteobacteria</taxon>
        <taxon>Acetobacterales</taxon>
        <taxon>Acetobacteraceae</taxon>
        <taxon>Gluconacetobacter</taxon>
    </lineage>
</organism>
<dbReference type="Proteomes" id="UP000555756">
    <property type="component" value="Unassembled WGS sequence"/>
</dbReference>
<protein>
    <recommendedName>
        <fullName evidence="3">Porin</fullName>
    </recommendedName>
</protein>
<dbReference type="AlphaFoldDB" id="A0A7W4JPJ7"/>
<name>A0A7W4JPJ7_9PROT</name>
<evidence type="ECO:0000313" key="1">
    <source>
        <dbReference type="EMBL" id="MBB2188556.1"/>
    </source>
</evidence>
<sequence>MINGPGQPMNPVYYGGERLQLLGGLEIDGHSLGLPGYSHFAIEGGKPVYQKLNGPQLSAEWQIGARISERF</sequence>
<comment type="caution">
    <text evidence="1">The sequence shown here is derived from an EMBL/GenBank/DDBJ whole genome shotgun (WGS) entry which is preliminary data.</text>
</comment>
<reference evidence="1 2" key="1">
    <citation type="submission" date="2020-04" db="EMBL/GenBank/DDBJ databases">
        <title>Description of novel Gluconacetobacter.</title>
        <authorList>
            <person name="Sombolestani A."/>
        </authorList>
    </citation>
    <scope>NUCLEOTIDE SEQUENCE [LARGE SCALE GENOMIC DNA]</scope>
    <source>
        <strain evidence="1 2">LMG 21311</strain>
    </source>
</reference>
<proteinExistence type="predicted"/>
<gene>
    <name evidence="1" type="ORF">HLH34_01080</name>
</gene>
<dbReference type="EMBL" id="JABEQF010000001">
    <property type="protein sequence ID" value="MBB2188556.1"/>
    <property type="molecule type" value="Genomic_DNA"/>
</dbReference>
<accession>A0A7W4JPJ7</accession>
<keyword evidence="2" id="KW-1185">Reference proteome</keyword>